<accession>A0A0H5QY78</accession>
<dbReference type="AlphaFoldDB" id="A0A0H5QY78"/>
<reference evidence="1" key="1">
    <citation type="submission" date="2015-04" db="EMBL/GenBank/DDBJ databases">
        <title>The genome sequence of the plant pathogenic Rhizarian Plasmodiophora brassicae reveals insights in its biotrophic life cycle and the origin of chitin synthesis.</title>
        <authorList>
            <person name="Schwelm A."/>
            <person name="Fogelqvist J."/>
            <person name="Knaust A."/>
            <person name="Julke S."/>
            <person name="Lilja T."/>
            <person name="Dhandapani V."/>
            <person name="Bonilla-Rosso G."/>
            <person name="Karlsson M."/>
            <person name="Shevchenko A."/>
            <person name="Choi S.R."/>
            <person name="Kim H.G."/>
            <person name="Park J.Y."/>
            <person name="Lim Y.P."/>
            <person name="Ludwig-Muller J."/>
            <person name="Dixelius C."/>
        </authorList>
    </citation>
    <scope>NUCLEOTIDE SEQUENCE</scope>
    <source>
        <tissue evidence="1">Potato root galls</tissue>
    </source>
</reference>
<proteinExistence type="predicted"/>
<organism evidence="1">
    <name type="scientific">Spongospora subterranea</name>
    <dbReference type="NCBI Taxonomy" id="70186"/>
    <lineage>
        <taxon>Eukaryota</taxon>
        <taxon>Sar</taxon>
        <taxon>Rhizaria</taxon>
        <taxon>Endomyxa</taxon>
        <taxon>Phytomyxea</taxon>
        <taxon>Plasmodiophorida</taxon>
        <taxon>Plasmodiophoridae</taxon>
        <taxon>Spongospora</taxon>
    </lineage>
</organism>
<dbReference type="EMBL" id="HACM01006438">
    <property type="protein sequence ID" value="CRZ06880.1"/>
    <property type="molecule type" value="Transcribed_RNA"/>
</dbReference>
<name>A0A0H5QY78_9EUKA</name>
<dbReference type="EMBL" id="HACM01006437">
    <property type="protein sequence ID" value="CRZ06879.1"/>
    <property type="molecule type" value="Transcribed_RNA"/>
</dbReference>
<evidence type="ECO:0000313" key="1">
    <source>
        <dbReference type="EMBL" id="CRZ06880.1"/>
    </source>
</evidence>
<sequence length="128" mass="14563">MSLHHYQTDCNLLLSMKVPTKAPSTDQNHSQQVIVIHSNKSQVLTSPQNCLHACLQYCNNNIIRPNISRQNCRWKTATFFFSQGGASLKPENTHIISERKLKKNNHVIQGIEKTQARIASLPQLNIFI</sequence>
<protein>
    <submittedName>
        <fullName evidence="1">Uncharacterized protein</fullName>
    </submittedName>
</protein>